<accession>A0A914Z673</accession>
<evidence type="ECO:0000313" key="2">
    <source>
        <dbReference type="Proteomes" id="UP000887577"/>
    </source>
</evidence>
<feature type="region of interest" description="Disordered" evidence="1">
    <location>
        <begin position="55"/>
        <end position="124"/>
    </location>
</feature>
<feature type="compositionally biased region" description="Basic and acidic residues" evidence="1">
    <location>
        <begin position="182"/>
        <end position="193"/>
    </location>
</feature>
<evidence type="ECO:0000256" key="1">
    <source>
        <dbReference type="SAM" id="MobiDB-lite"/>
    </source>
</evidence>
<proteinExistence type="predicted"/>
<name>A0A914Z673_9BILA</name>
<sequence>MFCNAARKASGGDCDENFPFGLAGEFTDLGKQSHVNIKSSGEIMVETIAVFEEEDEKVENEKDGVKTDTRIQQEKEDEKVENEEDKENVATEGVGIRVAAQVDGHCDGPVGGEAEQRENVKDKGENVLGLCDTRIQQEEEKVEGEEDKENVAAEGDIGGEADKLAKQKRKCKRREEKIQELETKADELVAKYKNEKRRRKSAEEKEKISNER</sequence>
<feature type="compositionally biased region" description="Basic and acidic residues" evidence="1">
    <location>
        <begin position="59"/>
        <end position="78"/>
    </location>
</feature>
<feature type="compositionally biased region" description="Basic and acidic residues" evidence="1">
    <location>
        <begin position="114"/>
        <end position="124"/>
    </location>
</feature>
<organism evidence="2 3">
    <name type="scientific">Panagrolaimus superbus</name>
    <dbReference type="NCBI Taxonomy" id="310955"/>
    <lineage>
        <taxon>Eukaryota</taxon>
        <taxon>Metazoa</taxon>
        <taxon>Ecdysozoa</taxon>
        <taxon>Nematoda</taxon>
        <taxon>Chromadorea</taxon>
        <taxon>Rhabditida</taxon>
        <taxon>Tylenchina</taxon>
        <taxon>Panagrolaimomorpha</taxon>
        <taxon>Panagrolaimoidea</taxon>
        <taxon>Panagrolaimidae</taxon>
        <taxon>Panagrolaimus</taxon>
    </lineage>
</organism>
<feature type="region of interest" description="Disordered" evidence="1">
    <location>
        <begin position="182"/>
        <end position="212"/>
    </location>
</feature>
<evidence type="ECO:0000313" key="3">
    <source>
        <dbReference type="WBParaSite" id="PSU_v2.g8180.t1"/>
    </source>
</evidence>
<keyword evidence="2" id="KW-1185">Reference proteome</keyword>
<feature type="region of interest" description="Disordered" evidence="1">
    <location>
        <begin position="138"/>
        <end position="170"/>
    </location>
</feature>
<dbReference type="WBParaSite" id="PSU_v2.g8180.t1">
    <property type="protein sequence ID" value="PSU_v2.g8180.t1"/>
    <property type="gene ID" value="PSU_v2.g8180"/>
</dbReference>
<feature type="compositionally biased region" description="Basic and acidic residues" evidence="1">
    <location>
        <begin position="201"/>
        <end position="212"/>
    </location>
</feature>
<protein>
    <submittedName>
        <fullName evidence="3">Uncharacterized protein</fullName>
    </submittedName>
</protein>
<reference evidence="3" key="1">
    <citation type="submission" date="2022-11" db="UniProtKB">
        <authorList>
            <consortium name="WormBaseParasite"/>
        </authorList>
    </citation>
    <scope>IDENTIFICATION</scope>
</reference>
<dbReference type="Proteomes" id="UP000887577">
    <property type="component" value="Unplaced"/>
</dbReference>
<dbReference type="AlphaFoldDB" id="A0A914Z673"/>